<evidence type="ECO:0000256" key="2">
    <source>
        <dbReference type="SAM" id="Phobius"/>
    </source>
</evidence>
<reference evidence="3 4" key="1">
    <citation type="submission" date="2016-03" db="EMBL/GenBank/DDBJ databases">
        <authorList>
            <person name="Devillers H."/>
        </authorList>
    </citation>
    <scope>NUCLEOTIDE SEQUENCE [LARGE SCALE GENOMIC DNA]</scope>
    <source>
        <strain evidence="3">CBS 11717</strain>
    </source>
</reference>
<keyword evidence="4" id="KW-1185">Reference proteome</keyword>
<dbReference type="OrthoDB" id="4032961at2759"/>
<dbReference type="AlphaFoldDB" id="A0A1G4KAR4"/>
<sequence length="87" mass="9695">MKATGIQNFASTSPGGNRIKFGLVGFTVGLIAASLFAIKVVERQRRELDWSDSVLELTRSIRKLEKHVKHLEDNQSSQKHSGSRSEN</sequence>
<name>A0A1G4KAR4_9SACH</name>
<feature type="region of interest" description="Disordered" evidence="1">
    <location>
        <begin position="68"/>
        <end position="87"/>
    </location>
</feature>
<dbReference type="EMBL" id="LT598469">
    <property type="protein sequence ID" value="SCV01328.1"/>
    <property type="molecule type" value="Genomic_DNA"/>
</dbReference>
<evidence type="ECO:0000313" key="3">
    <source>
        <dbReference type="EMBL" id="SCV01328.1"/>
    </source>
</evidence>
<evidence type="ECO:0000313" key="4">
    <source>
        <dbReference type="Proteomes" id="UP000191024"/>
    </source>
</evidence>
<proteinExistence type="predicted"/>
<organism evidence="3 4">
    <name type="scientific">Lachancea mirantina</name>
    <dbReference type="NCBI Taxonomy" id="1230905"/>
    <lineage>
        <taxon>Eukaryota</taxon>
        <taxon>Fungi</taxon>
        <taxon>Dikarya</taxon>
        <taxon>Ascomycota</taxon>
        <taxon>Saccharomycotina</taxon>
        <taxon>Saccharomycetes</taxon>
        <taxon>Saccharomycetales</taxon>
        <taxon>Saccharomycetaceae</taxon>
        <taxon>Lachancea</taxon>
    </lineage>
</organism>
<feature type="transmembrane region" description="Helical" evidence="2">
    <location>
        <begin position="19"/>
        <end position="38"/>
    </location>
</feature>
<keyword evidence="2" id="KW-0812">Transmembrane</keyword>
<gene>
    <name evidence="3" type="ORF">LAMI_0G10792G</name>
</gene>
<dbReference type="Proteomes" id="UP000191024">
    <property type="component" value="Chromosome G"/>
</dbReference>
<keyword evidence="2" id="KW-0472">Membrane</keyword>
<keyword evidence="2" id="KW-1133">Transmembrane helix</keyword>
<accession>A0A1G4KAR4</accession>
<evidence type="ECO:0000256" key="1">
    <source>
        <dbReference type="SAM" id="MobiDB-lite"/>
    </source>
</evidence>
<protein>
    <submittedName>
        <fullName evidence="3">LAMI_0G10792g1_1</fullName>
    </submittedName>
</protein>